<accession>A0A4Y2LVQ7</accession>
<evidence type="ECO:0000256" key="1">
    <source>
        <dbReference type="SAM" id="MobiDB-lite"/>
    </source>
</evidence>
<feature type="region of interest" description="Disordered" evidence="1">
    <location>
        <begin position="95"/>
        <end position="119"/>
    </location>
</feature>
<dbReference type="EMBL" id="BGPR01006277">
    <property type="protein sequence ID" value="GBN17596.1"/>
    <property type="molecule type" value="Genomic_DNA"/>
</dbReference>
<dbReference type="AlphaFoldDB" id="A0A4Y2LVQ7"/>
<protein>
    <submittedName>
        <fullName evidence="2">Uncharacterized protein</fullName>
    </submittedName>
</protein>
<keyword evidence="3" id="KW-1185">Reference proteome</keyword>
<dbReference type="OrthoDB" id="8049557at2759"/>
<comment type="caution">
    <text evidence="2">The sequence shown here is derived from an EMBL/GenBank/DDBJ whole genome shotgun (WGS) entry which is preliminary data.</text>
</comment>
<reference evidence="2 3" key="1">
    <citation type="journal article" date="2019" name="Sci. Rep.">
        <title>Orb-weaving spider Araneus ventricosus genome elucidates the spidroin gene catalogue.</title>
        <authorList>
            <person name="Kono N."/>
            <person name="Nakamura H."/>
            <person name="Ohtoshi R."/>
            <person name="Moran D.A.P."/>
            <person name="Shinohara A."/>
            <person name="Yoshida Y."/>
            <person name="Fujiwara M."/>
            <person name="Mori M."/>
            <person name="Tomita M."/>
            <person name="Arakawa K."/>
        </authorList>
    </citation>
    <scope>NUCLEOTIDE SEQUENCE [LARGE SCALE GENOMIC DNA]</scope>
</reference>
<proteinExistence type="predicted"/>
<evidence type="ECO:0000313" key="2">
    <source>
        <dbReference type="EMBL" id="GBN17596.1"/>
    </source>
</evidence>
<feature type="compositionally biased region" description="Acidic residues" evidence="1">
    <location>
        <begin position="95"/>
        <end position="117"/>
    </location>
</feature>
<dbReference type="Proteomes" id="UP000499080">
    <property type="component" value="Unassembled WGS sequence"/>
</dbReference>
<sequence>MRTVTAEDDEEEDVTLVNSVKISHSEAVAALNASLQWAEEQNFEIKRLKIATNENNDAAVDSMLISIENKVEDPFKAVNVKETCDNIAGGVTEEDILSEITDEIENNDEEEDDDDTDPSQYLLTSQKALLSVSPYGRIFQAFHPSMMIIFVH</sequence>
<name>A0A4Y2LVQ7_ARAVE</name>
<evidence type="ECO:0000313" key="3">
    <source>
        <dbReference type="Proteomes" id="UP000499080"/>
    </source>
</evidence>
<gene>
    <name evidence="2" type="ORF">AVEN_200941_1</name>
</gene>
<organism evidence="2 3">
    <name type="scientific">Araneus ventricosus</name>
    <name type="common">Orbweaver spider</name>
    <name type="synonym">Epeira ventricosa</name>
    <dbReference type="NCBI Taxonomy" id="182803"/>
    <lineage>
        <taxon>Eukaryota</taxon>
        <taxon>Metazoa</taxon>
        <taxon>Ecdysozoa</taxon>
        <taxon>Arthropoda</taxon>
        <taxon>Chelicerata</taxon>
        <taxon>Arachnida</taxon>
        <taxon>Araneae</taxon>
        <taxon>Araneomorphae</taxon>
        <taxon>Entelegynae</taxon>
        <taxon>Araneoidea</taxon>
        <taxon>Araneidae</taxon>
        <taxon>Araneus</taxon>
    </lineage>
</organism>